<feature type="transmembrane region" description="Helical" evidence="6">
    <location>
        <begin position="28"/>
        <end position="52"/>
    </location>
</feature>
<dbReference type="SMART" id="SM00086">
    <property type="entry name" value="PAC"/>
    <property type="match status" value="2"/>
</dbReference>
<dbReference type="EC" id="2.7.13.3" evidence="2"/>
<dbReference type="SUPFAM" id="SSF55785">
    <property type="entry name" value="PYP-like sensor domain (PAS domain)"/>
    <property type="match status" value="4"/>
</dbReference>
<feature type="domain" description="PAS" evidence="7">
    <location>
        <begin position="278"/>
        <end position="349"/>
    </location>
</feature>
<keyword evidence="10" id="KW-1185">Reference proteome</keyword>
<dbReference type="NCBIfam" id="TIGR00229">
    <property type="entry name" value="sensory_box"/>
    <property type="match status" value="1"/>
</dbReference>
<proteinExistence type="predicted"/>
<dbReference type="Pfam" id="PF13426">
    <property type="entry name" value="PAS_9"/>
    <property type="match status" value="1"/>
</dbReference>
<keyword evidence="5" id="KW-0418">Kinase</keyword>
<evidence type="ECO:0000259" key="7">
    <source>
        <dbReference type="PROSITE" id="PS50112"/>
    </source>
</evidence>
<dbReference type="Gene3D" id="3.30.450.20">
    <property type="entry name" value="PAS domain"/>
    <property type="match status" value="4"/>
</dbReference>
<dbReference type="SMART" id="SM00091">
    <property type="entry name" value="PAS"/>
    <property type="match status" value="4"/>
</dbReference>
<dbReference type="InterPro" id="IPR013656">
    <property type="entry name" value="PAS_4"/>
</dbReference>
<evidence type="ECO:0000259" key="8">
    <source>
        <dbReference type="PROSITE" id="PS50113"/>
    </source>
</evidence>
<keyword evidence="6" id="KW-0812">Transmembrane</keyword>
<feature type="domain" description="PAC" evidence="8">
    <location>
        <begin position="484"/>
        <end position="537"/>
    </location>
</feature>
<evidence type="ECO:0000256" key="1">
    <source>
        <dbReference type="ARBA" id="ARBA00000085"/>
    </source>
</evidence>
<feature type="domain" description="PAS" evidence="7">
    <location>
        <begin position="538"/>
        <end position="609"/>
    </location>
</feature>
<dbReference type="InterPro" id="IPR000014">
    <property type="entry name" value="PAS"/>
</dbReference>
<evidence type="ECO:0000313" key="10">
    <source>
        <dbReference type="Proteomes" id="UP001152467"/>
    </source>
</evidence>
<feature type="transmembrane region" description="Helical" evidence="6">
    <location>
        <begin position="64"/>
        <end position="87"/>
    </location>
</feature>
<evidence type="ECO:0000256" key="5">
    <source>
        <dbReference type="ARBA" id="ARBA00022777"/>
    </source>
</evidence>
<dbReference type="Pfam" id="PF08447">
    <property type="entry name" value="PAS_3"/>
    <property type="match status" value="2"/>
</dbReference>
<dbReference type="InterPro" id="IPR058544">
    <property type="entry name" value="ETR1_N"/>
</dbReference>
<keyword evidence="4" id="KW-0808">Transferase</keyword>
<dbReference type="Pfam" id="PF08448">
    <property type="entry name" value="PAS_4"/>
    <property type="match status" value="1"/>
</dbReference>
<dbReference type="RefSeq" id="WP_261627221.1">
    <property type="nucleotide sequence ID" value="NZ_CAMAPC010000045.1"/>
</dbReference>
<dbReference type="PANTHER" id="PTHR43304:SF1">
    <property type="entry name" value="PAC DOMAIN-CONTAINING PROTEIN"/>
    <property type="match status" value="1"/>
</dbReference>
<dbReference type="PANTHER" id="PTHR43304">
    <property type="entry name" value="PHYTOCHROME-LIKE PROTEIN CPH1"/>
    <property type="match status" value="1"/>
</dbReference>
<dbReference type="InterPro" id="IPR035965">
    <property type="entry name" value="PAS-like_dom_sf"/>
</dbReference>
<evidence type="ECO:0000256" key="6">
    <source>
        <dbReference type="SAM" id="Phobius"/>
    </source>
</evidence>
<dbReference type="EMBL" id="CAMAPC010000045">
    <property type="protein sequence ID" value="CAH9067530.1"/>
    <property type="molecule type" value="Genomic_DNA"/>
</dbReference>
<evidence type="ECO:0000256" key="3">
    <source>
        <dbReference type="ARBA" id="ARBA00022553"/>
    </source>
</evidence>
<evidence type="ECO:0000256" key="4">
    <source>
        <dbReference type="ARBA" id="ARBA00022679"/>
    </source>
</evidence>
<name>A0A9W4VW11_9GAMM</name>
<dbReference type="InterPro" id="IPR001610">
    <property type="entry name" value="PAC"/>
</dbReference>
<dbReference type="PROSITE" id="PS50112">
    <property type="entry name" value="PAS"/>
    <property type="match status" value="2"/>
</dbReference>
<protein>
    <recommendedName>
        <fullName evidence="2">histidine kinase</fullName>
        <ecNumber evidence="2">2.7.13.3</ecNumber>
    </recommendedName>
</protein>
<dbReference type="AlphaFoldDB" id="A0A9W4VW11"/>
<evidence type="ECO:0000313" key="9">
    <source>
        <dbReference type="EMBL" id="CAH9067530.1"/>
    </source>
</evidence>
<organism evidence="9 10">
    <name type="scientific">Pseudoalteromonas holothuriae</name>
    <dbReference type="NCBI Taxonomy" id="2963714"/>
    <lineage>
        <taxon>Bacteria</taxon>
        <taxon>Pseudomonadati</taxon>
        <taxon>Pseudomonadota</taxon>
        <taxon>Gammaproteobacteria</taxon>
        <taxon>Alteromonadales</taxon>
        <taxon>Pseudoalteromonadaceae</taxon>
        <taxon>Pseudoalteromonas</taxon>
    </lineage>
</organism>
<keyword evidence="3" id="KW-0597">Phosphoprotein</keyword>
<accession>A0A9W4VW11</accession>
<keyword evidence="6" id="KW-1133">Transmembrane helix</keyword>
<dbReference type="PROSITE" id="PS50113">
    <property type="entry name" value="PAC"/>
    <property type="match status" value="1"/>
</dbReference>
<dbReference type="CDD" id="cd00130">
    <property type="entry name" value="PAS"/>
    <property type="match status" value="3"/>
</dbReference>
<evidence type="ECO:0000256" key="2">
    <source>
        <dbReference type="ARBA" id="ARBA00012438"/>
    </source>
</evidence>
<dbReference type="InterPro" id="IPR052162">
    <property type="entry name" value="Sensor_kinase/Photoreceptor"/>
</dbReference>
<sequence>MELNSIHSFFHQAYMPHGHCYLWQPHLLWINVISDLLIATSYFSIPIAIMIFAKQRPEVGRHWLFILFSSFILLCGITHLIGIYTVWHGAYGIHGISKALTASVSMVTAVYLFRLIPSAVAIPTPNQFFGVKDKLSKLTSEQKQLKSLLSEHKTTEFMLNSLPVCTLLLDKSNNIIKCNPQLLNELGYKNATPMLGTSLSEHIQLDDPFCKLSTVLQESKQKKSKPIEQLCQIISENGVAIPMEMRLVTSSFEGQQFTLVVFNNLSSFKQLKQELDASHQRIERAINATEDGVWEWDIKNDNVIYSPTLMKMIGKEHLKNPTYLDWYEHIHPEYREIVENAIKEHFNTQEKLQVEYLGRNYENKFAWFLAVGNSQFDKDGSACIMSGALRYIQSNKQLESQVVEKTNILNSLFNGTSQAIWLLKVEPEADFTFLQFNQAACERVNISPKDIIHKRLSELNENVISPFIVQKIKSNYSLCCERKQPIEYVEMLPNNNEKRWYQTTLYPLLDKYNNVEKIVGTAIDITARKFTEKELEQNRAFLEQVINSAVCGLYLYDLNKKRNIRINQRYSAILGYNINDLRGLNMFELIHPDDEAKMSVHLQDILNSQNQDLLAIEYRIKHKSGGWVCCNAVETVVTRTEDNTPTVLLGTFVDINNN</sequence>
<dbReference type="InterPro" id="IPR000700">
    <property type="entry name" value="PAS-assoc_C"/>
</dbReference>
<keyword evidence="6" id="KW-0472">Membrane</keyword>
<comment type="catalytic activity">
    <reaction evidence="1">
        <text>ATP + protein L-histidine = ADP + protein N-phospho-L-histidine.</text>
        <dbReference type="EC" id="2.7.13.3"/>
    </reaction>
</comment>
<dbReference type="GO" id="GO:0004673">
    <property type="term" value="F:protein histidine kinase activity"/>
    <property type="evidence" value="ECO:0007669"/>
    <property type="project" value="UniProtKB-EC"/>
</dbReference>
<reference evidence="9" key="1">
    <citation type="submission" date="2022-07" db="EMBL/GenBank/DDBJ databases">
        <authorList>
            <person name="Criscuolo A."/>
        </authorList>
    </citation>
    <scope>NUCLEOTIDE SEQUENCE</scope>
    <source>
        <strain evidence="9">CIP111854</strain>
    </source>
</reference>
<gene>
    <name evidence="9" type="ORF">PSECIP111854_04131</name>
</gene>
<dbReference type="Pfam" id="PF25487">
    <property type="entry name" value="ETR1_N"/>
    <property type="match status" value="1"/>
</dbReference>
<dbReference type="InterPro" id="IPR013655">
    <property type="entry name" value="PAS_fold_3"/>
</dbReference>
<dbReference type="Proteomes" id="UP001152467">
    <property type="component" value="Unassembled WGS sequence"/>
</dbReference>
<comment type="caution">
    <text evidence="9">The sequence shown here is derived from an EMBL/GenBank/DDBJ whole genome shotgun (WGS) entry which is preliminary data.</text>
</comment>